<keyword evidence="4 7" id="KW-0812">Transmembrane</keyword>
<keyword evidence="3" id="KW-1003">Cell membrane</keyword>
<dbReference type="InterPro" id="IPR036259">
    <property type="entry name" value="MFS_trans_sf"/>
</dbReference>
<dbReference type="PANTHER" id="PTHR23517:SF10">
    <property type="entry name" value="MAJOR FACILITATOR SUPERFAMILY (MFS) PROFILE DOMAIN-CONTAINING PROTEIN"/>
    <property type="match status" value="1"/>
</dbReference>
<evidence type="ECO:0000313" key="9">
    <source>
        <dbReference type="EMBL" id="KRM45970.1"/>
    </source>
</evidence>
<feature type="domain" description="Major facilitator superfamily (MFS) profile" evidence="8">
    <location>
        <begin position="143"/>
        <end position="393"/>
    </location>
</feature>
<feature type="transmembrane region" description="Helical" evidence="7">
    <location>
        <begin position="131"/>
        <end position="154"/>
    </location>
</feature>
<evidence type="ECO:0000256" key="7">
    <source>
        <dbReference type="SAM" id="Phobius"/>
    </source>
</evidence>
<evidence type="ECO:0000256" key="4">
    <source>
        <dbReference type="ARBA" id="ARBA00022692"/>
    </source>
</evidence>
<keyword evidence="5 7" id="KW-1133">Transmembrane helix</keyword>
<feature type="transmembrane region" description="Helical" evidence="7">
    <location>
        <begin position="98"/>
        <end position="119"/>
    </location>
</feature>
<proteinExistence type="predicted"/>
<dbReference type="Pfam" id="PF07690">
    <property type="entry name" value="MFS_1"/>
    <property type="match status" value="1"/>
</dbReference>
<dbReference type="AlphaFoldDB" id="A0A0R1YUT1"/>
<dbReference type="EMBL" id="AZGK01000012">
    <property type="protein sequence ID" value="KRM45970.1"/>
    <property type="molecule type" value="Genomic_DNA"/>
</dbReference>
<dbReference type="PATRIC" id="fig|1423784.4.peg.676"/>
<dbReference type="RefSeq" id="WP_057911283.1">
    <property type="nucleotide sequence ID" value="NZ_AZGK01000012.1"/>
</dbReference>
<feature type="transmembrane region" description="Helical" evidence="7">
    <location>
        <begin position="160"/>
        <end position="182"/>
    </location>
</feature>
<evidence type="ECO:0000259" key="8">
    <source>
        <dbReference type="PROSITE" id="PS50850"/>
    </source>
</evidence>
<feature type="transmembrane region" description="Helical" evidence="7">
    <location>
        <begin position="361"/>
        <end position="381"/>
    </location>
</feature>
<feature type="transmembrane region" description="Helical" evidence="7">
    <location>
        <begin position="296"/>
        <end position="322"/>
    </location>
</feature>
<dbReference type="GO" id="GO:0022857">
    <property type="term" value="F:transmembrane transporter activity"/>
    <property type="evidence" value="ECO:0007669"/>
    <property type="project" value="InterPro"/>
</dbReference>
<evidence type="ECO:0000313" key="10">
    <source>
        <dbReference type="Proteomes" id="UP000051957"/>
    </source>
</evidence>
<dbReference type="SUPFAM" id="SSF103473">
    <property type="entry name" value="MFS general substrate transporter"/>
    <property type="match status" value="1"/>
</dbReference>
<dbReference type="InterPro" id="IPR011701">
    <property type="entry name" value="MFS"/>
</dbReference>
<dbReference type="Proteomes" id="UP000051957">
    <property type="component" value="Unassembled WGS sequence"/>
</dbReference>
<evidence type="ECO:0000256" key="5">
    <source>
        <dbReference type="ARBA" id="ARBA00022989"/>
    </source>
</evidence>
<evidence type="ECO:0000256" key="3">
    <source>
        <dbReference type="ARBA" id="ARBA00022475"/>
    </source>
</evidence>
<dbReference type="PRINTS" id="PR01988">
    <property type="entry name" value="EXPORTERBACE"/>
</dbReference>
<feature type="transmembrane region" description="Helical" evidence="7">
    <location>
        <begin position="74"/>
        <end position="92"/>
    </location>
</feature>
<feature type="transmembrane region" description="Helical" evidence="7">
    <location>
        <begin position="203"/>
        <end position="224"/>
    </location>
</feature>
<gene>
    <name evidence="9" type="ORF">FC51_GL000675</name>
</gene>
<accession>A0A0R1YUT1</accession>
<keyword evidence="6 7" id="KW-0472">Membrane</keyword>
<feature type="transmembrane region" description="Helical" evidence="7">
    <location>
        <begin position="334"/>
        <end position="355"/>
    </location>
</feature>
<reference evidence="9 10" key="1">
    <citation type="journal article" date="2015" name="Genome Announc.">
        <title>Expanding the biotechnology potential of lactobacilli through comparative genomics of 213 strains and associated genera.</title>
        <authorList>
            <person name="Sun Z."/>
            <person name="Harris H.M."/>
            <person name="McCann A."/>
            <person name="Guo C."/>
            <person name="Argimon S."/>
            <person name="Zhang W."/>
            <person name="Yang X."/>
            <person name="Jeffery I.B."/>
            <person name="Cooney J.C."/>
            <person name="Kagawa T.F."/>
            <person name="Liu W."/>
            <person name="Song Y."/>
            <person name="Salvetti E."/>
            <person name="Wrobel A."/>
            <person name="Rasinkangas P."/>
            <person name="Parkhill J."/>
            <person name="Rea M.C."/>
            <person name="O'Sullivan O."/>
            <person name="Ritari J."/>
            <person name="Douillard F.P."/>
            <person name="Paul Ross R."/>
            <person name="Yang R."/>
            <person name="Briner A.E."/>
            <person name="Felis G.E."/>
            <person name="de Vos W.M."/>
            <person name="Barrangou R."/>
            <person name="Klaenhammer T.R."/>
            <person name="Caufield P.W."/>
            <person name="Cui Y."/>
            <person name="Zhang H."/>
            <person name="O'Toole P.W."/>
        </authorList>
    </citation>
    <scope>NUCLEOTIDE SEQUENCE [LARGE SCALE GENOMIC DNA]</scope>
    <source>
        <strain evidence="9 10">DSM 5707</strain>
    </source>
</reference>
<dbReference type="PROSITE" id="PS50850">
    <property type="entry name" value="MFS"/>
    <property type="match status" value="1"/>
</dbReference>
<sequence length="393" mass="43685">MKRKHINFYSLVVYSILLNAGASFMWPLITVYMHNYLHKSLTLAGFVMLAMSISMIIGNYLGGKLFDGWEPFKTAILGSSISLISVFLLIFFNGWPIFSVLLVLVAFGDGICMTILNSYAASSSSRSSRTIFNLLYIGVNLGIVIGTLLVGFLLGFGVSIVYSAATIFYLILLAITLLYLNVDIRQIRQPKQKGGVHKEPVSHIKLITGICFVVLTVYSAYALWESVISVRMTSLNISFEKYSLLWTINGFMIVLFQPLVNRLGVYIRMSLQIYIGVSIFAVSFIFLIFARTYEAFLIAMIITTFGDMIAFPGLPAWIDTIVSPQARGYYQGIYNVFMSLGRAVGPVMGGVIIDVVSYESLFLTSGFLIIISLIVLIMIGIHNRSAKRIPKTD</sequence>
<feature type="transmembrane region" description="Helical" evidence="7">
    <location>
        <begin position="273"/>
        <end position="290"/>
    </location>
</feature>
<dbReference type="InterPro" id="IPR050171">
    <property type="entry name" value="MFS_Transporters"/>
</dbReference>
<name>A0A0R1YUT1_9LACO</name>
<organism evidence="9 10">
    <name type="scientific">Lentilactobacillus parabuchneri DSM 5707 = NBRC 107865</name>
    <dbReference type="NCBI Taxonomy" id="1423784"/>
    <lineage>
        <taxon>Bacteria</taxon>
        <taxon>Bacillati</taxon>
        <taxon>Bacillota</taxon>
        <taxon>Bacilli</taxon>
        <taxon>Lactobacillales</taxon>
        <taxon>Lactobacillaceae</taxon>
        <taxon>Lentilactobacillus</taxon>
    </lineage>
</organism>
<evidence type="ECO:0000256" key="1">
    <source>
        <dbReference type="ARBA" id="ARBA00004651"/>
    </source>
</evidence>
<dbReference type="PANTHER" id="PTHR23517">
    <property type="entry name" value="RESISTANCE PROTEIN MDTM, PUTATIVE-RELATED-RELATED"/>
    <property type="match status" value="1"/>
</dbReference>
<dbReference type="GO" id="GO:0005886">
    <property type="term" value="C:plasma membrane"/>
    <property type="evidence" value="ECO:0007669"/>
    <property type="project" value="UniProtKB-SubCell"/>
</dbReference>
<evidence type="ECO:0000256" key="6">
    <source>
        <dbReference type="ARBA" id="ARBA00023136"/>
    </source>
</evidence>
<comment type="caution">
    <text evidence="9">The sequence shown here is derived from an EMBL/GenBank/DDBJ whole genome shotgun (WGS) entry which is preliminary data.</text>
</comment>
<feature type="transmembrane region" description="Helical" evidence="7">
    <location>
        <begin position="7"/>
        <end position="29"/>
    </location>
</feature>
<keyword evidence="2" id="KW-0813">Transport</keyword>
<dbReference type="InterPro" id="IPR020846">
    <property type="entry name" value="MFS_dom"/>
</dbReference>
<feature type="transmembrane region" description="Helical" evidence="7">
    <location>
        <begin position="244"/>
        <end position="261"/>
    </location>
</feature>
<evidence type="ECO:0000256" key="2">
    <source>
        <dbReference type="ARBA" id="ARBA00022448"/>
    </source>
</evidence>
<comment type="subcellular location">
    <subcellularLocation>
        <location evidence="1">Cell membrane</location>
        <topology evidence="1">Multi-pass membrane protein</topology>
    </subcellularLocation>
</comment>
<dbReference type="InterPro" id="IPR022324">
    <property type="entry name" value="Bacilysin_exporter_BacE_put"/>
</dbReference>
<dbReference type="Gene3D" id="1.20.1250.20">
    <property type="entry name" value="MFS general substrate transporter like domains"/>
    <property type="match status" value="2"/>
</dbReference>
<protein>
    <submittedName>
        <fullName evidence="9">Major facilitator superfamily protein</fullName>
    </submittedName>
</protein>
<feature type="transmembrane region" description="Helical" evidence="7">
    <location>
        <begin position="41"/>
        <end position="62"/>
    </location>
</feature>